<dbReference type="RefSeq" id="WP_183509538.1">
    <property type="nucleotide sequence ID" value="NZ_BAABGK010000112.1"/>
</dbReference>
<dbReference type="AlphaFoldDB" id="A0A839QEX3"/>
<evidence type="ECO:0000256" key="2">
    <source>
        <dbReference type="ARBA" id="ARBA00022679"/>
    </source>
</evidence>
<evidence type="ECO:0000256" key="1">
    <source>
        <dbReference type="ARBA" id="ARBA00022603"/>
    </source>
</evidence>
<keyword evidence="2 4" id="KW-0808">Transferase</keyword>
<dbReference type="Gene3D" id="3.40.50.150">
    <property type="entry name" value="Vaccinia Virus protein VP39"/>
    <property type="match status" value="1"/>
</dbReference>
<organism evidence="4 5">
    <name type="scientific">Paeniglutamicibacter cryotolerans</name>
    <dbReference type="NCBI Taxonomy" id="670079"/>
    <lineage>
        <taxon>Bacteria</taxon>
        <taxon>Bacillati</taxon>
        <taxon>Actinomycetota</taxon>
        <taxon>Actinomycetes</taxon>
        <taxon>Micrococcales</taxon>
        <taxon>Micrococcaceae</taxon>
        <taxon>Paeniglutamicibacter</taxon>
    </lineage>
</organism>
<evidence type="ECO:0000259" key="3">
    <source>
        <dbReference type="Pfam" id="PF13649"/>
    </source>
</evidence>
<proteinExistence type="predicted"/>
<accession>A0A839QEX3</accession>
<protein>
    <submittedName>
        <fullName evidence="4">SAM-dependent methyltransferase</fullName>
    </submittedName>
</protein>
<reference evidence="4 5" key="1">
    <citation type="submission" date="2020-08" db="EMBL/GenBank/DDBJ databases">
        <title>Sequencing the genomes of 1000 actinobacteria strains.</title>
        <authorList>
            <person name="Klenk H.-P."/>
        </authorList>
    </citation>
    <scope>NUCLEOTIDE SEQUENCE [LARGE SCALE GENOMIC DNA]</scope>
    <source>
        <strain evidence="4 5">DSM 22826</strain>
    </source>
</reference>
<dbReference type="Proteomes" id="UP000523000">
    <property type="component" value="Unassembled WGS sequence"/>
</dbReference>
<evidence type="ECO:0000313" key="5">
    <source>
        <dbReference type="Proteomes" id="UP000523000"/>
    </source>
</evidence>
<feature type="domain" description="Methyltransferase" evidence="3">
    <location>
        <begin position="53"/>
        <end position="143"/>
    </location>
</feature>
<dbReference type="GO" id="GO:0008168">
    <property type="term" value="F:methyltransferase activity"/>
    <property type="evidence" value="ECO:0007669"/>
    <property type="project" value="UniProtKB-KW"/>
</dbReference>
<dbReference type="InterPro" id="IPR029063">
    <property type="entry name" value="SAM-dependent_MTases_sf"/>
</dbReference>
<dbReference type="EMBL" id="JACHVS010000001">
    <property type="protein sequence ID" value="MBB2994163.1"/>
    <property type="molecule type" value="Genomic_DNA"/>
</dbReference>
<keyword evidence="5" id="KW-1185">Reference proteome</keyword>
<gene>
    <name evidence="4" type="ORF">E9229_000354</name>
</gene>
<dbReference type="PANTHER" id="PTHR43861">
    <property type="entry name" value="TRANS-ACONITATE 2-METHYLTRANSFERASE-RELATED"/>
    <property type="match status" value="1"/>
</dbReference>
<dbReference type="Pfam" id="PF13649">
    <property type="entry name" value="Methyltransf_25"/>
    <property type="match status" value="1"/>
</dbReference>
<keyword evidence="1 4" id="KW-0489">Methyltransferase</keyword>
<dbReference type="PANTHER" id="PTHR43861:SF1">
    <property type="entry name" value="TRANS-ACONITATE 2-METHYLTRANSFERASE"/>
    <property type="match status" value="1"/>
</dbReference>
<comment type="caution">
    <text evidence="4">The sequence shown here is derived from an EMBL/GenBank/DDBJ whole genome shotgun (WGS) entry which is preliminary data.</text>
</comment>
<evidence type="ECO:0000313" key="4">
    <source>
        <dbReference type="EMBL" id="MBB2994163.1"/>
    </source>
</evidence>
<dbReference type="CDD" id="cd02440">
    <property type="entry name" value="AdoMet_MTases"/>
    <property type="match status" value="1"/>
</dbReference>
<dbReference type="GO" id="GO:0032259">
    <property type="term" value="P:methylation"/>
    <property type="evidence" value="ECO:0007669"/>
    <property type="project" value="UniProtKB-KW"/>
</dbReference>
<dbReference type="InterPro" id="IPR041698">
    <property type="entry name" value="Methyltransf_25"/>
</dbReference>
<sequence>MTETRWITATRSAYDTVAIDYAQLLLHELDGKSLDRALLAVFAEQAGQLPGRIADLGCGPGRVTRFLSNLGADVFGMDLSPKMVEVARNTYPDLRFGVGSMESLDLDDATLSGIVAWYSIIHAPPHALPGIFAEFHRTLIPGGCLLLAFQAGDARVDIKRAYGHEVDFDGYRLDPGNIAALLADAGLTVESTTVREPGYGESTPQAYLLASKAAA</sequence>
<name>A0A839QEX3_9MICC</name>
<dbReference type="SUPFAM" id="SSF53335">
    <property type="entry name" value="S-adenosyl-L-methionine-dependent methyltransferases"/>
    <property type="match status" value="1"/>
</dbReference>